<evidence type="ECO:0000256" key="5">
    <source>
        <dbReference type="ARBA" id="ARBA00022989"/>
    </source>
</evidence>
<keyword evidence="10" id="KW-1185">Reference proteome</keyword>
<reference evidence="9" key="1">
    <citation type="submission" date="2022-11" db="EMBL/GenBank/DDBJ databases">
        <title>Biodiversity and phylogenetic relationships of bacteria.</title>
        <authorList>
            <person name="Machado R.A.R."/>
            <person name="Bhat A."/>
            <person name="Loulou A."/>
            <person name="Kallel S."/>
        </authorList>
    </citation>
    <scope>NUCLEOTIDE SEQUENCE</scope>
    <source>
        <strain evidence="9">K-TC2</strain>
    </source>
</reference>
<dbReference type="InterPro" id="IPR000515">
    <property type="entry name" value="MetI-like"/>
</dbReference>
<feature type="transmembrane region" description="Helical" evidence="7">
    <location>
        <begin position="174"/>
        <end position="197"/>
    </location>
</feature>
<keyword evidence="3" id="KW-1003">Cell membrane</keyword>
<feature type="transmembrane region" description="Helical" evidence="7">
    <location>
        <begin position="278"/>
        <end position="304"/>
    </location>
</feature>
<dbReference type="AlphaFoldDB" id="A0A9X3E1Y3"/>
<dbReference type="SUPFAM" id="SSF161098">
    <property type="entry name" value="MetI-like"/>
    <property type="match status" value="1"/>
</dbReference>
<keyword evidence="5 7" id="KW-1133">Transmembrane helix</keyword>
<dbReference type="GO" id="GO:0055085">
    <property type="term" value="P:transmembrane transport"/>
    <property type="evidence" value="ECO:0007669"/>
    <property type="project" value="InterPro"/>
</dbReference>
<feature type="transmembrane region" description="Helical" evidence="7">
    <location>
        <begin position="106"/>
        <end position="128"/>
    </location>
</feature>
<evidence type="ECO:0000256" key="1">
    <source>
        <dbReference type="ARBA" id="ARBA00004651"/>
    </source>
</evidence>
<dbReference type="PANTHER" id="PTHR43163:SF6">
    <property type="entry name" value="DIPEPTIDE TRANSPORT SYSTEM PERMEASE PROTEIN DPPB-RELATED"/>
    <property type="match status" value="1"/>
</dbReference>
<dbReference type="Proteomes" id="UP001144805">
    <property type="component" value="Unassembled WGS sequence"/>
</dbReference>
<dbReference type="Gene3D" id="1.10.3720.10">
    <property type="entry name" value="MetI-like"/>
    <property type="match status" value="1"/>
</dbReference>
<name>A0A9X3E1Y3_9HYPH</name>
<evidence type="ECO:0000256" key="6">
    <source>
        <dbReference type="ARBA" id="ARBA00023136"/>
    </source>
</evidence>
<dbReference type="GO" id="GO:0005886">
    <property type="term" value="C:plasma membrane"/>
    <property type="evidence" value="ECO:0007669"/>
    <property type="project" value="UniProtKB-SubCell"/>
</dbReference>
<dbReference type="Pfam" id="PF19300">
    <property type="entry name" value="BPD_transp_1_N"/>
    <property type="match status" value="1"/>
</dbReference>
<comment type="caution">
    <text evidence="9">The sequence shown here is derived from an EMBL/GenBank/DDBJ whole genome shotgun (WGS) entry which is preliminary data.</text>
</comment>
<comment type="subcellular location">
    <subcellularLocation>
        <location evidence="1 7">Cell membrane</location>
        <topology evidence="1 7">Multi-pass membrane protein</topology>
    </subcellularLocation>
</comment>
<dbReference type="PROSITE" id="PS50928">
    <property type="entry name" value="ABC_TM1"/>
    <property type="match status" value="1"/>
</dbReference>
<dbReference type="CDD" id="cd06261">
    <property type="entry name" value="TM_PBP2"/>
    <property type="match status" value="1"/>
</dbReference>
<evidence type="ECO:0000256" key="3">
    <source>
        <dbReference type="ARBA" id="ARBA00022475"/>
    </source>
</evidence>
<feature type="transmembrane region" description="Helical" evidence="7">
    <location>
        <begin position="140"/>
        <end position="162"/>
    </location>
</feature>
<feature type="transmembrane region" description="Helical" evidence="7">
    <location>
        <begin position="12"/>
        <end position="30"/>
    </location>
</feature>
<keyword evidence="4 7" id="KW-0812">Transmembrane</keyword>
<keyword evidence="2 7" id="KW-0813">Transport</keyword>
<dbReference type="PANTHER" id="PTHR43163">
    <property type="entry name" value="DIPEPTIDE TRANSPORT SYSTEM PERMEASE PROTEIN DPPB-RELATED"/>
    <property type="match status" value="1"/>
</dbReference>
<evidence type="ECO:0000313" key="10">
    <source>
        <dbReference type="Proteomes" id="UP001144805"/>
    </source>
</evidence>
<evidence type="ECO:0000256" key="7">
    <source>
        <dbReference type="RuleBase" id="RU363032"/>
    </source>
</evidence>
<evidence type="ECO:0000259" key="8">
    <source>
        <dbReference type="PROSITE" id="PS50928"/>
    </source>
</evidence>
<dbReference type="EMBL" id="JAPKNK010000003">
    <property type="protein sequence ID" value="MCX5569656.1"/>
    <property type="molecule type" value="Genomic_DNA"/>
</dbReference>
<comment type="similarity">
    <text evidence="7">Belongs to the binding-protein-dependent transport system permease family.</text>
</comment>
<proteinExistence type="inferred from homology"/>
<evidence type="ECO:0000256" key="4">
    <source>
        <dbReference type="ARBA" id="ARBA00022692"/>
    </source>
</evidence>
<evidence type="ECO:0000256" key="2">
    <source>
        <dbReference type="ARBA" id="ARBA00022448"/>
    </source>
</evidence>
<evidence type="ECO:0000313" key="9">
    <source>
        <dbReference type="EMBL" id="MCX5569656.1"/>
    </source>
</evidence>
<gene>
    <name evidence="9" type="ORF">OSH07_10680</name>
</gene>
<dbReference type="RefSeq" id="WP_266338616.1">
    <property type="nucleotide sequence ID" value="NZ_JAPKNK010000003.1"/>
</dbReference>
<accession>A0A9X3E1Y3</accession>
<dbReference type="InterPro" id="IPR045621">
    <property type="entry name" value="BPD_transp_1_N"/>
</dbReference>
<dbReference type="Pfam" id="PF00528">
    <property type="entry name" value="BPD_transp_1"/>
    <property type="match status" value="1"/>
</dbReference>
<feature type="transmembrane region" description="Helical" evidence="7">
    <location>
        <begin position="232"/>
        <end position="258"/>
    </location>
</feature>
<protein>
    <submittedName>
        <fullName evidence="9">ABC transporter permease</fullName>
    </submittedName>
</protein>
<sequence length="322" mass="33687">MGSFVLKRALHALGVLWATFTAAFLLLYVLPGDAALSKMNLGAGGSGFSAEALERMRAEMGLDRSVLVQYLRALAAALHGDFGVSVQTGQGALPMFAQAVPETLKLAALALVFALLLGTGLSLLTAYVRSQKLRHALQALPVIGVSMPSFWIGLVLLQIFSFKLRLLPGMGNEGLANLILPAFVLAIPTTALIAQILSRGLRSALGSAYVATAQGRGASRARLIFGHAFRNSVIPVVTALGMASGQLIAGSVVVETVFSRSGIGLLTVKAVLFQDTPIVLVAVLFAASVFVTVNLIVDILYPLIDPRIEIGVRRTAGAGGRS</sequence>
<keyword evidence="6 7" id="KW-0472">Membrane</keyword>
<dbReference type="InterPro" id="IPR035906">
    <property type="entry name" value="MetI-like_sf"/>
</dbReference>
<organism evidence="9 10">
    <name type="scientific">Kaistia nematophila</name>
    <dbReference type="NCBI Taxonomy" id="2994654"/>
    <lineage>
        <taxon>Bacteria</taxon>
        <taxon>Pseudomonadati</taxon>
        <taxon>Pseudomonadota</taxon>
        <taxon>Alphaproteobacteria</taxon>
        <taxon>Hyphomicrobiales</taxon>
        <taxon>Kaistiaceae</taxon>
        <taxon>Kaistia</taxon>
    </lineage>
</organism>
<feature type="domain" description="ABC transmembrane type-1" evidence="8">
    <location>
        <begin position="100"/>
        <end position="301"/>
    </location>
</feature>